<proteinExistence type="predicted"/>
<dbReference type="EMBL" id="JAMZIH010005738">
    <property type="protein sequence ID" value="KAJ1674716.1"/>
    <property type="molecule type" value="Genomic_DNA"/>
</dbReference>
<name>A0ACC1HGE5_9FUNG</name>
<accession>A0ACC1HGE5</accession>
<reference evidence="1" key="1">
    <citation type="submission" date="2022-06" db="EMBL/GenBank/DDBJ databases">
        <title>Phylogenomic reconstructions and comparative analyses of Kickxellomycotina fungi.</title>
        <authorList>
            <person name="Reynolds N.K."/>
            <person name="Stajich J.E."/>
            <person name="Barry K."/>
            <person name="Grigoriev I.V."/>
            <person name="Crous P."/>
            <person name="Smith M.E."/>
        </authorList>
    </citation>
    <scope>NUCLEOTIDE SEQUENCE</scope>
    <source>
        <strain evidence="1">RSA 2271</strain>
    </source>
</reference>
<keyword evidence="1" id="KW-0808">Transferase</keyword>
<dbReference type="EC" id="2.1.2.11" evidence="1"/>
<sequence length="353" mass="37679">MLAASEFPGHDARRFYSSRPIPPKKPSSSASDAATAAAPKVTIQTIGKLHREDQPISVVTAYDYPTGCAADSSGVDIVLVGDSLAMVALGYKDTTEITLDEMIHHCKAVARGVQRAWLVADLPFGSYNASTEQAIHSSVRMVKEGRAEAVKLEGGKRLAPRINAIVHDAGIPVVGHIGLTPQSAVALGGFRVQGRSLDDAKRLIDDAFALQDAGCSIIVLEAIPPPVAETITRLLAVPTIGIGAGPLTSGQVLVISDMMGMFDRFTPKFCKQYLNMGQQLERELARYTGEVRGRKFPELGTHTYSMSAVVEDEWSKYVQKEFGLDLASASSLRKDRAAKLSQAAVAGTTADQG</sequence>
<gene>
    <name evidence="1" type="primary">ECM31</name>
    <name evidence="1" type="ORF">EV182_002713</name>
</gene>
<organism evidence="1 2">
    <name type="scientific">Spiromyces aspiralis</name>
    <dbReference type="NCBI Taxonomy" id="68401"/>
    <lineage>
        <taxon>Eukaryota</taxon>
        <taxon>Fungi</taxon>
        <taxon>Fungi incertae sedis</taxon>
        <taxon>Zoopagomycota</taxon>
        <taxon>Kickxellomycotina</taxon>
        <taxon>Kickxellomycetes</taxon>
        <taxon>Kickxellales</taxon>
        <taxon>Kickxellaceae</taxon>
        <taxon>Spiromyces</taxon>
    </lineage>
</organism>
<comment type="caution">
    <text evidence="1">The sequence shown here is derived from an EMBL/GenBank/DDBJ whole genome shotgun (WGS) entry which is preliminary data.</text>
</comment>
<protein>
    <submittedName>
        <fullName evidence="1">Cell wall biogenesis and architecture protein</fullName>
        <ecNumber evidence="1">2.1.2.11</ecNumber>
    </submittedName>
</protein>
<dbReference type="Proteomes" id="UP001145114">
    <property type="component" value="Unassembled WGS sequence"/>
</dbReference>
<keyword evidence="2" id="KW-1185">Reference proteome</keyword>
<evidence type="ECO:0000313" key="2">
    <source>
        <dbReference type="Proteomes" id="UP001145114"/>
    </source>
</evidence>
<evidence type="ECO:0000313" key="1">
    <source>
        <dbReference type="EMBL" id="KAJ1674716.1"/>
    </source>
</evidence>